<feature type="domain" description="Flagellar hook-length control protein-like C-terminal" evidence="2">
    <location>
        <begin position="293"/>
        <end position="363"/>
    </location>
</feature>
<sequence length="411" mass="46538">MKVGGFESGMIQAPFVETSTMTSNNTSFQMILGATLANSDQILVEAIPNQELGSINELIDILIGNVETQFNEQEKDEIVTKSQETIHELFDWLKETVDPIHLPESIKVDEQLPEEFLAASVLLVQVINEVNKETLKSLPLDKITPYVKAVKEFLIVSKENVSSLSEMKQLEELEASIETLLARFQELTKESKFHSIRKSLEHAFFKGNEISDVQLQRNSSNVLQSLLGKSPHDQLLNKHIVNSDLVINANPTIPTESFILHVSEPLKEETAMRGLIKEFSNILGRSSLTQGFNTTKLLIRLHPEELGTLRVELMQKDGQLTARILTSTNKAKELLDFQLNNLRQAFTQQNISVERIEVTYSQDNLGRYTNQDSRGSQQQQKEQNQDQKQSQSENNDNFRDALSNVLFETEV</sequence>
<evidence type="ECO:0000313" key="4">
    <source>
        <dbReference type="Proteomes" id="UP000682713"/>
    </source>
</evidence>
<gene>
    <name evidence="3" type="ORF">KHA93_04730</name>
</gene>
<dbReference type="AlphaFoldDB" id="A0A942TKQ4"/>
<keyword evidence="3" id="KW-0282">Flagellum</keyword>
<dbReference type="CDD" id="cd17470">
    <property type="entry name" value="T3SS_Flik_C"/>
    <property type="match status" value="1"/>
</dbReference>
<reference evidence="3 4" key="1">
    <citation type="submission" date="2021-05" db="EMBL/GenBank/DDBJ databases">
        <title>Novel Bacillus species.</title>
        <authorList>
            <person name="Liu G."/>
        </authorList>
    </citation>
    <scope>NUCLEOTIDE SEQUENCE [LARGE SCALE GENOMIC DNA]</scope>
    <source>
        <strain evidence="3 4">FJAT-49732</strain>
    </source>
</reference>
<accession>A0A942TKQ4</accession>
<dbReference type="RefSeq" id="WP_213109674.1">
    <property type="nucleotide sequence ID" value="NZ_JAGYPJ010000001.1"/>
</dbReference>
<dbReference type="InterPro" id="IPR021136">
    <property type="entry name" value="Flagellar_hook_control-like_C"/>
</dbReference>
<feature type="compositionally biased region" description="Low complexity" evidence="1">
    <location>
        <begin position="377"/>
        <end position="395"/>
    </location>
</feature>
<organism evidence="3 4">
    <name type="scientific">Lederbergia citrisecunda</name>
    <dbReference type="NCBI Taxonomy" id="2833583"/>
    <lineage>
        <taxon>Bacteria</taxon>
        <taxon>Bacillati</taxon>
        <taxon>Bacillota</taxon>
        <taxon>Bacilli</taxon>
        <taxon>Bacillales</taxon>
        <taxon>Bacillaceae</taxon>
        <taxon>Lederbergia</taxon>
    </lineage>
</organism>
<dbReference type="EMBL" id="JAGYPJ010000001">
    <property type="protein sequence ID" value="MBS4198958.1"/>
    <property type="molecule type" value="Genomic_DNA"/>
</dbReference>
<dbReference type="Pfam" id="PF02120">
    <property type="entry name" value="Flg_hook"/>
    <property type="match status" value="1"/>
</dbReference>
<name>A0A942TKQ4_9BACI</name>
<protein>
    <submittedName>
        <fullName evidence="3">Flagellar hook-length control protein FliK</fullName>
    </submittedName>
</protein>
<dbReference type="Gene3D" id="3.30.750.140">
    <property type="match status" value="1"/>
</dbReference>
<dbReference type="Proteomes" id="UP000682713">
    <property type="component" value="Unassembled WGS sequence"/>
</dbReference>
<evidence type="ECO:0000256" key="1">
    <source>
        <dbReference type="SAM" id="MobiDB-lite"/>
    </source>
</evidence>
<keyword evidence="3" id="KW-0969">Cilium</keyword>
<feature type="region of interest" description="Disordered" evidence="1">
    <location>
        <begin position="366"/>
        <end position="398"/>
    </location>
</feature>
<proteinExistence type="predicted"/>
<keyword evidence="4" id="KW-1185">Reference proteome</keyword>
<dbReference type="InterPro" id="IPR038610">
    <property type="entry name" value="FliK-like_C_sf"/>
</dbReference>
<feature type="compositionally biased region" description="Polar residues" evidence="1">
    <location>
        <begin position="366"/>
        <end position="376"/>
    </location>
</feature>
<evidence type="ECO:0000259" key="2">
    <source>
        <dbReference type="Pfam" id="PF02120"/>
    </source>
</evidence>
<evidence type="ECO:0000313" key="3">
    <source>
        <dbReference type="EMBL" id="MBS4198958.1"/>
    </source>
</evidence>
<keyword evidence="3" id="KW-0966">Cell projection</keyword>
<comment type="caution">
    <text evidence="3">The sequence shown here is derived from an EMBL/GenBank/DDBJ whole genome shotgun (WGS) entry which is preliminary data.</text>
</comment>